<proteinExistence type="predicted"/>
<organism evidence="2 3">
    <name type="scientific">Stieleria neptunia</name>
    <dbReference type="NCBI Taxonomy" id="2527979"/>
    <lineage>
        <taxon>Bacteria</taxon>
        <taxon>Pseudomonadati</taxon>
        <taxon>Planctomycetota</taxon>
        <taxon>Planctomycetia</taxon>
        <taxon>Pirellulales</taxon>
        <taxon>Pirellulaceae</taxon>
        <taxon>Stieleria</taxon>
    </lineage>
</organism>
<keyword evidence="1" id="KW-1133">Transmembrane helix</keyword>
<protein>
    <submittedName>
        <fullName evidence="2">Uncharacterized protein</fullName>
    </submittedName>
</protein>
<dbReference type="KEGG" id="snep:Enr13x_62240"/>
<keyword evidence="1" id="KW-0812">Transmembrane</keyword>
<feature type="transmembrane region" description="Helical" evidence="1">
    <location>
        <begin position="21"/>
        <end position="40"/>
    </location>
</feature>
<dbReference type="PROSITE" id="PS51257">
    <property type="entry name" value="PROKAR_LIPOPROTEIN"/>
    <property type="match status" value="1"/>
</dbReference>
<dbReference type="AlphaFoldDB" id="A0A518HZP2"/>
<name>A0A518HZP2_9BACT</name>
<keyword evidence="3" id="KW-1185">Reference proteome</keyword>
<keyword evidence="1" id="KW-0472">Membrane</keyword>
<evidence type="ECO:0000313" key="2">
    <source>
        <dbReference type="EMBL" id="QDV46315.1"/>
    </source>
</evidence>
<accession>A0A518HZP2</accession>
<dbReference type="RefSeq" id="WP_261344156.1">
    <property type="nucleotide sequence ID" value="NZ_CP037423.1"/>
</dbReference>
<evidence type="ECO:0000313" key="3">
    <source>
        <dbReference type="Proteomes" id="UP000319004"/>
    </source>
</evidence>
<dbReference type="EMBL" id="CP037423">
    <property type="protein sequence ID" value="QDV46315.1"/>
    <property type="molecule type" value="Genomic_DNA"/>
</dbReference>
<sequence length="44" mass="4710">MNASQRLFDRFEKAGPSWLPIIVLSLIGLIATIACVHSIAGLGE</sequence>
<reference evidence="2 3" key="1">
    <citation type="submission" date="2019-03" db="EMBL/GenBank/DDBJ databases">
        <title>Deep-cultivation of Planctomycetes and their phenomic and genomic characterization uncovers novel biology.</title>
        <authorList>
            <person name="Wiegand S."/>
            <person name="Jogler M."/>
            <person name="Boedeker C."/>
            <person name="Pinto D."/>
            <person name="Vollmers J."/>
            <person name="Rivas-Marin E."/>
            <person name="Kohn T."/>
            <person name="Peeters S.H."/>
            <person name="Heuer A."/>
            <person name="Rast P."/>
            <person name="Oberbeckmann S."/>
            <person name="Bunk B."/>
            <person name="Jeske O."/>
            <person name="Meyerdierks A."/>
            <person name="Storesund J.E."/>
            <person name="Kallscheuer N."/>
            <person name="Luecker S."/>
            <person name="Lage O.M."/>
            <person name="Pohl T."/>
            <person name="Merkel B.J."/>
            <person name="Hornburger P."/>
            <person name="Mueller R.-W."/>
            <person name="Bruemmer F."/>
            <person name="Labrenz M."/>
            <person name="Spormann A.M."/>
            <person name="Op den Camp H."/>
            <person name="Overmann J."/>
            <person name="Amann R."/>
            <person name="Jetten M.S.M."/>
            <person name="Mascher T."/>
            <person name="Medema M.H."/>
            <person name="Devos D.P."/>
            <person name="Kaster A.-K."/>
            <person name="Ovreas L."/>
            <person name="Rohde M."/>
            <person name="Galperin M.Y."/>
            <person name="Jogler C."/>
        </authorList>
    </citation>
    <scope>NUCLEOTIDE SEQUENCE [LARGE SCALE GENOMIC DNA]</scope>
    <source>
        <strain evidence="2 3">Enr13</strain>
    </source>
</reference>
<gene>
    <name evidence="2" type="ORF">Enr13x_62240</name>
</gene>
<dbReference type="Proteomes" id="UP000319004">
    <property type="component" value="Chromosome"/>
</dbReference>
<evidence type="ECO:0000256" key="1">
    <source>
        <dbReference type="SAM" id="Phobius"/>
    </source>
</evidence>